<organism evidence="3 4">
    <name type="scientific">Fusarium beomiforme</name>
    <dbReference type="NCBI Taxonomy" id="44412"/>
    <lineage>
        <taxon>Eukaryota</taxon>
        <taxon>Fungi</taxon>
        <taxon>Dikarya</taxon>
        <taxon>Ascomycota</taxon>
        <taxon>Pezizomycotina</taxon>
        <taxon>Sordariomycetes</taxon>
        <taxon>Hypocreomycetidae</taxon>
        <taxon>Hypocreales</taxon>
        <taxon>Nectriaceae</taxon>
        <taxon>Fusarium</taxon>
        <taxon>Fusarium burgessii species complex</taxon>
    </lineage>
</organism>
<name>A0A9P5E0H7_9HYPO</name>
<accession>A0A9P5E0H7</accession>
<dbReference type="AlphaFoldDB" id="A0A9P5E0H7"/>
<dbReference type="EMBL" id="PVQB02000188">
    <property type="protein sequence ID" value="KAF4341564.1"/>
    <property type="molecule type" value="Genomic_DNA"/>
</dbReference>
<evidence type="ECO:0000256" key="1">
    <source>
        <dbReference type="ARBA" id="ARBA00022679"/>
    </source>
</evidence>
<dbReference type="GO" id="GO:0016740">
    <property type="term" value="F:transferase activity"/>
    <property type="evidence" value="ECO:0007669"/>
    <property type="project" value="UniProtKB-KW"/>
</dbReference>
<dbReference type="Gene3D" id="3.30.559.10">
    <property type="entry name" value="Chloramphenicol acetyltransferase-like domain"/>
    <property type="match status" value="2"/>
</dbReference>
<sequence length="484" mass="53616">MEYRIMHTWDQMAPRAYIRLWYCLPHKQPPHANILENHLRSALSGLDSPSSDLKARIYLLTSPPGHLALCTREDDEIPIKVFDQRNSFGWTYAELRSQGFPAKAFAGHSFELPYRLVEGGEGIPVFEIHVRLIAGGLLLGFYGHHSVFDASRMNMIIQHLAKLTIEPAKQLDVQVFVRSFAPSPEVKSDEARLQSDLALDANKLISRCPEYQLFDFPAGPTQFRVSGAGATAADIENTGRIFVIHDQVVRDLQKKLAYTPSNDSREHYPSIFTCLASITWAHVTKARLASSSSTTQPSSTDEVRLMISVDYLLRTSGGAGNPSAGNSIVLPIASINKSTVLAACNSNDETAYSALAAIAHAIEKAINSVNNDFVALRNALFCKIPDPRFLGLDFDLNDPRDFYLNTWRRFGTQTRWGLPGLNSDEGMVPDAIRRAQPGFGNGSGLILPATDSTQYEVIITLDIEAMAALCKDPSWKHWVRQTVS</sequence>
<evidence type="ECO:0000313" key="4">
    <source>
        <dbReference type="Proteomes" id="UP000730481"/>
    </source>
</evidence>
<dbReference type="InterPro" id="IPR054710">
    <property type="entry name" value="Tri101-like_N"/>
</dbReference>
<dbReference type="Pfam" id="PF22664">
    <property type="entry name" value="TRI-like_N"/>
    <property type="match status" value="1"/>
</dbReference>
<feature type="domain" description="Trichothecene 3-O-acetyltransferase-like N-terminal" evidence="2">
    <location>
        <begin position="79"/>
        <end position="162"/>
    </location>
</feature>
<reference evidence="3" key="2">
    <citation type="submission" date="2020-02" db="EMBL/GenBank/DDBJ databases">
        <title>Identification and distribution of gene clusters putatively required for synthesis of sphingolipid metabolism inhibitors in phylogenetically diverse species of the filamentous fungus Fusarium.</title>
        <authorList>
            <person name="Kim H.-S."/>
            <person name="Busman M."/>
            <person name="Brown D.W."/>
            <person name="Divon H."/>
            <person name="Uhlig S."/>
            <person name="Proctor R.H."/>
        </authorList>
    </citation>
    <scope>NUCLEOTIDE SEQUENCE</scope>
    <source>
        <strain evidence="3">NRRL 25174</strain>
    </source>
</reference>
<evidence type="ECO:0000313" key="3">
    <source>
        <dbReference type="EMBL" id="KAF4341564.1"/>
    </source>
</evidence>
<keyword evidence="4" id="KW-1185">Reference proteome</keyword>
<comment type="caution">
    <text evidence="3">The sequence shown here is derived from an EMBL/GenBank/DDBJ whole genome shotgun (WGS) entry which is preliminary data.</text>
</comment>
<keyword evidence="1" id="KW-0808">Transferase</keyword>
<dbReference type="OrthoDB" id="3548654at2759"/>
<dbReference type="Proteomes" id="UP000730481">
    <property type="component" value="Unassembled WGS sequence"/>
</dbReference>
<protein>
    <submittedName>
        <fullName evidence="3">Anthranilate n-hydroxycinnamoyl benzoyltransferase</fullName>
    </submittedName>
</protein>
<dbReference type="InterPro" id="IPR023213">
    <property type="entry name" value="CAT-like_dom_sf"/>
</dbReference>
<evidence type="ECO:0000259" key="2">
    <source>
        <dbReference type="Pfam" id="PF22664"/>
    </source>
</evidence>
<proteinExistence type="predicted"/>
<gene>
    <name evidence="3" type="ORF">FBEOM_4466</name>
</gene>
<reference evidence="3" key="1">
    <citation type="journal article" date="2017" name="Mycologia">
        <title>Fusarium algeriense, sp. nov., a novel toxigenic crown rot pathogen of durum wheat from Algeria is nested in the Fusarium burgessii species complex.</title>
        <authorList>
            <person name="Laraba I."/>
            <person name="Keddad A."/>
            <person name="Boureghda H."/>
            <person name="Abdallah N."/>
            <person name="Vaughan M.M."/>
            <person name="Proctor R.H."/>
            <person name="Busman M."/>
            <person name="O'Donnell K."/>
        </authorList>
    </citation>
    <scope>NUCLEOTIDE SEQUENCE</scope>
    <source>
        <strain evidence="3">NRRL 25174</strain>
    </source>
</reference>